<proteinExistence type="predicted"/>
<gene>
    <name evidence="1" type="ORF">K1X11_005165</name>
</gene>
<dbReference type="EMBL" id="CP139781">
    <property type="protein sequence ID" value="WRQ88784.1"/>
    <property type="molecule type" value="Genomic_DNA"/>
</dbReference>
<protein>
    <recommendedName>
        <fullName evidence="3">Lipoprotein</fullName>
    </recommendedName>
</protein>
<dbReference type="Proteomes" id="UP000738431">
    <property type="component" value="Chromosome"/>
</dbReference>
<evidence type="ECO:0008006" key="3">
    <source>
        <dbReference type="Google" id="ProtNLM"/>
    </source>
</evidence>
<accession>A0ABZ1CAR4</accession>
<evidence type="ECO:0000313" key="2">
    <source>
        <dbReference type="Proteomes" id="UP000738431"/>
    </source>
</evidence>
<keyword evidence="2" id="KW-1185">Reference proteome</keyword>
<reference evidence="1 2" key="2">
    <citation type="submission" date="2023-12" db="EMBL/GenBank/DDBJ databases">
        <title>Description of an unclassified Opitutus bacterium of Verrucomicrobiota.</title>
        <authorList>
            <person name="Zhang D.-F."/>
        </authorList>
    </citation>
    <scope>NUCLEOTIDE SEQUENCE [LARGE SCALE GENOMIC DNA]</scope>
    <source>
        <strain evidence="1 2">WL0086</strain>
    </source>
</reference>
<organism evidence="1 2">
    <name type="scientific">Actomonas aquatica</name>
    <dbReference type="NCBI Taxonomy" id="2866162"/>
    <lineage>
        <taxon>Bacteria</taxon>
        <taxon>Pseudomonadati</taxon>
        <taxon>Verrucomicrobiota</taxon>
        <taxon>Opitutia</taxon>
        <taxon>Opitutales</taxon>
        <taxon>Opitutaceae</taxon>
        <taxon>Actomonas</taxon>
    </lineage>
</organism>
<name>A0ABZ1CAR4_9BACT</name>
<dbReference type="RefSeq" id="WP_221031882.1">
    <property type="nucleotide sequence ID" value="NZ_CP139781.1"/>
</dbReference>
<reference evidence="1 2" key="1">
    <citation type="submission" date="2021-08" db="EMBL/GenBank/DDBJ databases">
        <authorList>
            <person name="Zhang D."/>
            <person name="Zhang A."/>
            <person name="Wang L."/>
        </authorList>
    </citation>
    <scope>NUCLEOTIDE SEQUENCE [LARGE SCALE GENOMIC DNA]</scope>
    <source>
        <strain evidence="1 2">WL0086</strain>
    </source>
</reference>
<evidence type="ECO:0000313" key="1">
    <source>
        <dbReference type="EMBL" id="WRQ88784.1"/>
    </source>
</evidence>
<sequence length="130" mass="13939">MGALTGCGTIKPEEAQAMPQPVEQGLPLEKPGSEVAMAVIEVTVADGDGAGMVVVNRQAVGLAPQRVELPVTAHGFLRQPVSVAVRFVATDVTESSFSVEEVLEITDRPPTRLVFSRDDQRARRVFAEVR</sequence>